<proteinExistence type="predicted"/>
<dbReference type="EMBL" id="KV417296">
    <property type="protein sequence ID" value="KZO94171.1"/>
    <property type="molecule type" value="Genomic_DNA"/>
</dbReference>
<dbReference type="Proteomes" id="UP000076738">
    <property type="component" value="Unassembled WGS sequence"/>
</dbReference>
<organism evidence="2 3">
    <name type="scientific">Calocera viscosa (strain TUFC12733)</name>
    <dbReference type="NCBI Taxonomy" id="1330018"/>
    <lineage>
        <taxon>Eukaryota</taxon>
        <taxon>Fungi</taxon>
        <taxon>Dikarya</taxon>
        <taxon>Basidiomycota</taxon>
        <taxon>Agaricomycotina</taxon>
        <taxon>Dacrymycetes</taxon>
        <taxon>Dacrymycetales</taxon>
        <taxon>Dacrymycetaceae</taxon>
        <taxon>Calocera</taxon>
    </lineage>
</organism>
<evidence type="ECO:0000313" key="3">
    <source>
        <dbReference type="Proteomes" id="UP000076738"/>
    </source>
</evidence>
<evidence type="ECO:0000313" key="2">
    <source>
        <dbReference type="EMBL" id="KZO94171.1"/>
    </source>
</evidence>
<accession>A0A167K1V9</accession>
<keyword evidence="3" id="KW-1185">Reference proteome</keyword>
<name>A0A167K1V9_CALVF</name>
<gene>
    <name evidence="2" type="ORF">CALVIDRAFT_565824</name>
</gene>
<dbReference type="OrthoDB" id="10655639at2759"/>
<feature type="region of interest" description="Disordered" evidence="1">
    <location>
        <begin position="1"/>
        <end position="23"/>
    </location>
</feature>
<evidence type="ECO:0000256" key="1">
    <source>
        <dbReference type="SAM" id="MobiDB-lite"/>
    </source>
</evidence>
<reference evidence="2 3" key="1">
    <citation type="journal article" date="2016" name="Mol. Biol. Evol.">
        <title>Comparative Genomics of Early-Diverging Mushroom-Forming Fungi Provides Insights into the Origins of Lignocellulose Decay Capabilities.</title>
        <authorList>
            <person name="Nagy L.G."/>
            <person name="Riley R."/>
            <person name="Tritt A."/>
            <person name="Adam C."/>
            <person name="Daum C."/>
            <person name="Floudas D."/>
            <person name="Sun H."/>
            <person name="Yadav J.S."/>
            <person name="Pangilinan J."/>
            <person name="Larsson K.H."/>
            <person name="Matsuura K."/>
            <person name="Barry K."/>
            <person name="Labutti K."/>
            <person name="Kuo R."/>
            <person name="Ohm R.A."/>
            <person name="Bhattacharya S.S."/>
            <person name="Shirouzu T."/>
            <person name="Yoshinaga Y."/>
            <person name="Martin F.M."/>
            <person name="Grigoriev I.V."/>
            <person name="Hibbett D.S."/>
        </authorList>
    </citation>
    <scope>NUCLEOTIDE SEQUENCE [LARGE SCALE GENOMIC DNA]</scope>
    <source>
        <strain evidence="2 3">TUFC12733</strain>
    </source>
</reference>
<sequence>MSSTSPTTPAPRGVRPAPTQSLSPACQTSLASIHSVLGFLTNAHPLKAELDMVKLIQDCEHENRTLQEYSNHDESDIRYRIAFVRIEIQVSETTIEFMQEALLNQRLPVLQRHTFPAIYMEYELRKVAQTMHEIQAKVAFAGNCFPLDQKLHVVTALNGALRHLVGTRLDLILELHALLLDEAVKKAELQRVREVHELGVAMIAGHGTSQSST</sequence>
<dbReference type="AlphaFoldDB" id="A0A167K1V9"/>
<protein>
    <submittedName>
        <fullName evidence="2">Uncharacterized protein</fullName>
    </submittedName>
</protein>